<feature type="domain" description="Response regulatory" evidence="11">
    <location>
        <begin position="1079"/>
        <end position="1194"/>
    </location>
</feature>
<keyword evidence="3 7" id="KW-0597">Phosphoprotein</keyword>
<dbReference type="SMART" id="SM00388">
    <property type="entry name" value="HisKA"/>
    <property type="match status" value="1"/>
</dbReference>
<evidence type="ECO:0000256" key="4">
    <source>
        <dbReference type="ARBA" id="ARBA00023015"/>
    </source>
</evidence>
<dbReference type="InterPro" id="IPR018060">
    <property type="entry name" value="HTH_AraC"/>
</dbReference>
<dbReference type="Gene3D" id="3.40.50.2300">
    <property type="match status" value="1"/>
</dbReference>
<keyword evidence="8" id="KW-1133">Transmembrane helix</keyword>
<dbReference type="CDD" id="cd00075">
    <property type="entry name" value="HATPase"/>
    <property type="match status" value="1"/>
</dbReference>
<dbReference type="InterPro" id="IPR011110">
    <property type="entry name" value="Reg_prop"/>
</dbReference>
<evidence type="ECO:0000256" key="6">
    <source>
        <dbReference type="ARBA" id="ARBA00023163"/>
    </source>
</evidence>
<reference evidence="12 13" key="1">
    <citation type="submission" date="2023-07" db="EMBL/GenBank/DDBJ databases">
        <title>Functional and genomic diversity of the sorghum phyllosphere microbiome.</title>
        <authorList>
            <person name="Shade A."/>
        </authorList>
    </citation>
    <scope>NUCLEOTIDE SEQUENCE [LARGE SCALE GENOMIC DNA]</scope>
    <source>
        <strain evidence="12 13">SORGH_AS_0892</strain>
    </source>
</reference>
<sequence>MKNLLVVVIFLWHLSQVFAQPIRAHFFSIQDGLTNQQVLDLVHDDEGFMWIATELGLNRFAGKAFKSYYASDKPDGLSVNSNEINTLLYDNKKVFIGTRANGLNVIDLKTNKFSYYTHDSNNPKSIATNDITDMIKGADGNLWLATYHQGLQHFDITKKEFRCFNKKSLPILPENSIWSLAEDRKRILYIGHVNEGVTIFNTISQSSKRLTVQNTKGQLPDNEVKALFCDRFDNIWIGSRRGLAVYCPSTGETKHIPLAGASKNGNEPFVYTIEEIGNTIWIGAESSQLFLFQPAYGFDQHVSGIKELKTIDLGKGNNAMVQRIVADRFGNVWLGLYGGGVGVINHIRPFFNVFPKENMLPDRLATVSNIIVRNSQTIWLTTEGSGIIEMGKDGRLNKQITHKDGSPDDYILTAFSDHNEHVWAGLRKGGVAVRYAGSSTWREIDLGERVTEVRAIYEDHRGGIWIAGYQGIFIYDPIKHTVEKMLINNPMLGDYAPRTLVEDGQHNMWVGTYGQGLYIYNSNHQLIRKMDSEHGLRNNTINYLLRDRNNNIWVATNQGLALQESQKKVGDLNILPVPGGNAWLFVNGLAEDQNGHIWCSTKSGMLRFLPLENRFLQYDQSFGLPLGGFINGSVGKDLKNRLFFGMQDGICYFDPNEIPSNLPLSPVRISRFMVFRSGESNTQQDEYPSPKNEINLNYKENSFRVELAVMDVALDGLVEFSYQLQGLNNDWIFLGNETNLDFRNIPYGDHELLIRTRMKNGQWSNTYQRLLIKIAPPIYLSLGAKIVYLILILLIVFTLIFFYFKRMKAESELKLKERQHQQDEQLHSERMNFYTRITHELRTPLTLILGPLDDLSNEGELSAKNKSLVQTVQKSANRLFTLVNQLLEFRKVESQFKPLVLESGSLRDLLNDIIHKYRTLNNKPQLQILSDFPEVETRTLFDAEIMQLIVDNLLSNAYKYTDSGYIRLSLTYEETNLANWAVLMVEDTGCGIPAKDIERIFEKFYQISKVGVQGTGIGLALVKELTAIHQGKISVVSKEGGGTTVSVRFFLNRVVAKKSEEPALNVEESRPSLDPIRPLILLVEDNVDLSEYLVKVLSNHYDVQTAENGAIGFERAQAVVPDLVLSDVMMPDMDGFLLAEKLKKERATSHIPIILLTARDTDVDRQRGYELGIDSYLTKPIGSMLLLKRIENLLQKQKTMNAVVLQKLKSDNPSELKGEMIEKDDLWRENTFVQDFIKIVEEHMQDEVLDAATLAERMNMSQSTLYRKLKGITGKNINQLVRKIRIHKAAELLRSGNHNVTEVSFLVGINSAIYFRQCFKEEFGKLPSEYQKSDGKGK</sequence>
<dbReference type="SUPFAM" id="SSF63829">
    <property type="entry name" value="Calcium-dependent phosphotriesterase"/>
    <property type="match status" value="3"/>
</dbReference>
<accession>A0ABU0U497</accession>
<dbReference type="SUPFAM" id="SSF47384">
    <property type="entry name" value="Homodimeric domain of signal transducing histidine kinase"/>
    <property type="match status" value="1"/>
</dbReference>
<evidence type="ECO:0000256" key="3">
    <source>
        <dbReference type="ARBA" id="ARBA00022553"/>
    </source>
</evidence>
<dbReference type="SUPFAM" id="SSF46689">
    <property type="entry name" value="Homeodomain-like"/>
    <property type="match status" value="1"/>
</dbReference>
<dbReference type="Gene3D" id="2.60.40.10">
    <property type="entry name" value="Immunoglobulins"/>
    <property type="match status" value="1"/>
</dbReference>
<gene>
    <name evidence="12" type="ORF">QE382_001774</name>
</gene>
<comment type="catalytic activity">
    <reaction evidence="1">
        <text>ATP + protein L-histidine = ADP + protein N-phospho-L-histidine.</text>
        <dbReference type="EC" id="2.7.13.3"/>
    </reaction>
</comment>
<dbReference type="RefSeq" id="WP_307185567.1">
    <property type="nucleotide sequence ID" value="NZ_JAUTBA010000001.1"/>
</dbReference>
<dbReference type="PROSITE" id="PS00041">
    <property type="entry name" value="HTH_ARAC_FAMILY_1"/>
    <property type="match status" value="1"/>
</dbReference>
<feature type="modified residue" description="4-aspartylphosphate" evidence="7">
    <location>
        <position position="1127"/>
    </location>
</feature>
<organism evidence="12 13">
    <name type="scientific">Sphingobacterium zeae</name>
    <dbReference type="NCBI Taxonomy" id="1776859"/>
    <lineage>
        <taxon>Bacteria</taxon>
        <taxon>Pseudomonadati</taxon>
        <taxon>Bacteroidota</taxon>
        <taxon>Sphingobacteriia</taxon>
        <taxon>Sphingobacteriales</taxon>
        <taxon>Sphingobacteriaceae</taxon>
        <taxon>Sphingobacterium</taxon>
    </lineage>
</organism>
<dbReference type="Proteomes" id="UP001244640">
    <property type="component" value="Unassembled WGS sequence"/>
</dbReference>
<dbReference type="SMART" id="SM00342">
    <property type="entry name" value="HTH_ARAC"/>
    <property type="match status" value="1"/>
</dbReference>
<keyword evidence="8" id="KW-0812">Transmembrane</keyword>
<dbReference type="InterPro" id="IPR011123">
    <property type="entry name" value="Y_Y_Y"/>
</dbReference>
<dbReference type="EC" id="2.7.13.3" evidence="2"/>
<evidence type="ECO:0000256" key="1">
    <source>
        <dbReference type="ARBA" id="ARBA00000085"/>
    </source>
</evidence>
<dbReference type="Pfam" id="PF07494">
    <property type="entry name" value="Reg_prop"/>
    <property type="match status" value="2"/>
</dbReference>
<protein>
    <recommendedName>
        <fullName evidence="2">histidine kinase</fullName>
        <ecNumber evidence="2">2.7.13.3</ecNumber>
    </recommendedName>
</protein>
<dbReference type="Gene3D" id="1.10.10.60">
    <property type="entry name" value="Homeodomain-like"/>
    <property type="match status" value="1"/>
</dbReference>
<comment type="caution">
    <text evidence="12">The sequence shown here is derived from an EMBL/GenBank/DDBJ whole genome shotgun (WGS) entry which is preliminary data.</text>
</comment>
<dbReference type="GO" id="GO:0016301">
    <property type="term" value="F:kinase activity"/>
    <property type="evidence" value="ECO:0007669"/>
    <property type="project" value="UniProtKB-KW"/>
</dbReference>
<evidence type="ECO:0000256" key="7">
    <source>
        <dbReference type="PROSITE-ProRule" id="PRU00169"/>
    </source>
</evidence>
<dbReference type="PROSITE" id="PS50109">
    <property type="entry name" value="HIS_KIN"/>
    <property type="match status" value="1"/>
</dbReference>
<evidence type="ECO:0000256" key="5">
    <source>
        <dbReference type="ARBA" id="ARBA00023125"/>
    </source>
</evidence>
<feature type="domain" description="Histidine kinase" evidence="10">
    <location>
        <begin position="836"/>
        <end position="1053"/>
    </location>
</feature>
<dbReference type="SUPFAM" id="SSF55874">
    <property type="entry name" value="ATPase domain of HSP90 chaperone/DNA topoisomerase II/histidine kinase"/>
    <property type="match status" value="1"/>
</dbReference>
<keyword evidence="4" id="KW-0805">Transcription regulation</keyword>
<keyword evidence="8" id="KW-0472">Membrane</keyword>
<dbReference type="InterPro" id="IPR036097">
    <property type="entry name" value="HisK_dim/P_sf"/>
</dbReference>
<dbReference type="CDD" id="cd00082">
    <property type="entry name" value="HisKA"/>
    <property type="match status" value="1"/>
</dbReference>
<dbReference type="InterPro" id="IPR018062">
    <property type="entry name" value="HTH_AraC-typ_CS"/>
</dbReference>
<dbReference type="InterPro" id="IPR004358">
    <property type="entry name" value="Sig_transdc_His_kin-like_C"/>
</dbReference>
<dbReference type="InterPro" id="IPR036890">
    <property type="entry name" value="HATPase_C_sf"/>
</dbReference>
<evidence type="ECO:0000259" key="11">
    <source>
        <dbReference type="PROSITE" id="PS50110"/>
    </source>
</evidence>
<dbReference type="PROSITE" id="PS01124">
    <property type="entry name" value="HTH_ARAC_FAMILY_2"/>
    <property type="match status" value="1"/>
</dbReference>
<keyword evidence="12" id="KW-0418">Kinase</keyword>
<evidence type="ECO:0000256" key="2">
    <source>
        <dbReference type="ARBA" id="ARBA00012438"/>
    </source>
</evidence>
<dbReference type="Pfam" id="PF07495">
    <property type="entry name" value="Y_Y_Y"/>
    <property type="match status" value="1"/>
</dbReference>
<evidence type="ECO:0000259" key="10">
    <source>
        <dbReference type="PROSITE" id="PS50109"/>
    </source>
</evidence>
<dbReference type="InterPro" id="IPR003594">
    <property type="entry name" value="HATPase_dom"/>
</dbReference>
<dbReference type="PANTHER" id="PTHR43547">
    <property type="entry name" value="TWO-COMPONENT HISTIDINE KINASE"/>
    <property type="match status" value="1"/>
</dbReference>
<dbReference type="Gene3D" id="1.10.287.130">
    <property type="match status" value="1"/>
</dbReference>
<dbReference type="SMART" id="SM00448">
    <property type="entry name" value="REC"/>
    <property type="match status" value="1"/>
</dbReference>
<evidence type="ECO:0000313" key="12">
    <source>
        <dbReference type="EMBL" id="MDQ1149790.1"/>
    </source>
</evidence>
<dbReference type="Pfam" id="PF02518">
    <property type="entry name" value="HATPase_c"/>
    <property type="match status" value="1"/>
</dbReference>
<dbReference type="Gene3D" id="2.130.10.10">
    <property type="entry name" value="YVTN repeat-like/Quinoprotein amine dehydrogenase"/>
    <property type="match status" value="2"/>
</dbReference>
<dbReference type="PANTHER" id="PTHR43547:SF2">
    <property type="entry name" value="HYBRID SIGNAL TRANSDUCTION HISTIDINE KINASE C"/>
    <property type="match status" value="1"/>
</dbReference>
<dbReference type="InterPro" id="IPR001789">
    <property type="entry name" value="Sig_transdc_resp-reg_receiver"/>
</dbReference>
<dbReference type="Pfam" id="PF12833">
    <property type="entry name" value="HTH_18"/>
    <property type="match status" value="1"/>
</dbReference>
<dbReference type="Pfam" id="PF00072">
    <property type="entry name" value="Response_reg"/>
    <property type="match status" value="1"/>
</dbReference>
<keyword evidence="12" id="KW-0808">Transferase</keyword>
<evidence type="ECO:0000313" key="13">
    <source>
        <dbReference type="Proteomes" id="UP001244640"/>
    </source>
</evidence>
<feature type="domain" description="HTH araC/xylS-type" evidence="9">
    <location>
        <begin position="1234"/>
        <end position="1333"/>
    </location>
</feature>
<evidence type="ECO:0000256" key="8">
    <source>
        <dbReference type="SAM" id="Phobius"/>
    </source>
</evidence>
<keyword evidence="6" id="KW-0804">Transcription</keyword>
<dbReference type="InterPro" id="IPR013783">
    <property type="entry name" value="Ig-like_fold"/>
</dbReference>
<keyword evidence="5" id="KW-0238">DNA-binding</keyword>
<keyword evidence="13" id="KW-1185">Reference proteome</keyword>
<dbReference type="InterPro" id="IPR003661">
    <property type="entry name" value="HisK_dim/P_dom"/>
</dbReference>
<dbReference type="CDD" id="cd17574">
    <property type="entry name" value="REC_OmpR"/>
    <property type="match status" value="1"/>
</dbReference>
<dbReference type="PRINTS" id="PR00344">
    <property type="entry name" value="BCTRLSENSOR"/>
</dbReference>
<feature type="transmembrane region" description="Helical" evidence="8">
    <location>
        <begin position="786"/>
        <end position="804"/>
    </location>
</feature>
<dbReference type="InterPro" id="IPR009057">
    <property type="entry name" value="Homeodomain-like_sf"/>
</dbReference>
<dbReference type="InterPro" id="IPR011006">
    <property type="entry name" value="CheY-like_superfamily"/>
</dbReference>
<dbReference type="Pfam" id="PF00512">
    <property type="entry name" value="HisKA"/>
    <property type="match status" value="1"/>
</dbReference>
<dbReference type="SMART" id="SM00387">
    <property type="entry name" value="HATPase_c"/>
    <property type="match status" value="1"/>
</dbReference>
<name>A0ABU0U497_9SPHI</name>
<evidence type="ECO:0000259" key="9">
    <source>
        <dbReference type="PROSITE" id="PS01124"/>
    </source>
</evidence>
<dbReference type="SUPFAM" id="SSF52172">
    <property type="entry name" value="CheY-like"/>
    <property type="match status" value="1"/>
</dbReference>
<dbReference type="InterPro" id="IPR005467">
    <property type="entry name" value="His_kinase_dom"/>
</dbReference>
<dbReference type="Gene3D" id="3.30.565.10">
    <property type="entry name" value="Histidine kinase-like ATPase, C-terminal domain"/>
    <property type="match status" value="1"/>
</dbReference>
<proteinExistence type="predicted"/>
<dbReference type="PROSITE" id="PS50110">
    <property type="entry name" value="RESPONSE_REGULATORY"/>
    <property type="match status" value="1"/>
</dbReference>
<dbReference type="InterPro" id="IPR015943">
    <property type="entry name" value="WD40/YVTN_repeat-like_dom_sf"/>
</dbReference>
<dbReference type="EMBL" id="JAUTBA010000001">
    <property type="protein sequence ID" value="MDQ1149790.1"/>
    <property type="molecule type" value="Genomic_DNA"/>
</dbReference>